<dbReference type="OrthoDB" id="48317at2759"/>
<dbReference type="Gene3D" id="3.90.180.10">
    <property type="entry name" value="Medium-chain alcohol dehydrogenases, catalytic domain"/>
    <property type="match status" value="1"/>
</dbReference>
<evidence type="ECO:0000313" key="6">
    <source>
        <dbReference type="Proteomes" id="UP000236621"/>
    </source>
</evidence>
<keyword evidence="2" id="KW-0521">NADP</keyword>
<dbReference type="InterPro" id="IPR013149">
    <property type="entry name" value="ADH-like_C"/>
</dbReference>
<dbReference type="InterPro" id="IPR036291">
    <property type="entry name" value="NAD(P)-bd_dom_sf"/>
</dbReference>
<dbReference type="PANTHER" id="PTHR45348">
    <property type="entry name" value="HYPOTHETICAL OXIDOREDUCTASE (EUROFUNG)"/>
    <property type="match status" value="1"/>
</dbReference>
<dbReference type="CDD" id="cd08249">
    <property type="entry name" value="enoyl_reductase_like"/>
    <property type="match status" value="1"/>
</dbReference>
<dbReference type="EMBL" id="NRSZ01000741">
    <property type="protein sequence ID" value="PNY25475.1"/>
    <property type="molecule type" value="Genomic_DNA"/>
</dbReference>
<reference evidence="5 6" key="1">
    <citation type="submission" date="2017-08" db="EMBL/GenBank/DDBJ databases">
        <title>Harnessing the power of phylogenomics to disentangle the directionality and signatures of interkingdom host jumping in the parasitic fungal genus Tolypocladium.</title>
        <authorList>
            <person name="Quandt C.A."/>
            <person name="Patterson W."/>
            <person name="Spatafora J.W."/>
        </authorList>
    </citation>
    <scope>NUCLEOTIDE SEQUENCE [LARGE SCALE GENOMIC DNA]</scope>
    <source>
        <strain evidence="5 6">CBS 113982</strain>
    </source>
</reference>
<organism evidence="5 6">
    <name type="scientific">Tolypocladium capitatum</name>
    <dbReference type="NCBI Taxonomy" id="45235"/>
    <lineage>
        <taxon>Eukaryota</taxon>
        <taxon>Fungi</taxon>
        <taxon>Dikarya</taxon>
        <taxon>Ascomycota</taxon>
        <taxon>Pezizomycotina</taxon>
        <taxon>Sordariomycetes</taxon>
        <taxon>Hypocreomycetidae</taxon>
        <taxon>Hypocreales</taxon>
        <taxon>Ophiocordycipitaceae</taxon>
        <taxon>Tolypocladium</taxon>
    </lineage>
</organism>
<dbReference type="Gene3D" id="3.40.50.720">
    <property type="entry name" value="NAD(P)-binding Rossmann-like Domain"/>
    <property type="match status" value="1"/>
</dbReference>
<dbReference type="InterPro" id="IPR047122">
    <property type="entry name" value="Trans-enoyl_RdTase-like"/>
</dbReference>
<dbReference type="STRING" id="45235.A0A2K3QD57"/>
<dbReference type="InterPro" id="IPR013154">
    <property type="entry name" value="ADH-like_N"/>
</dbReference>
<dbReference type="InterPro" id="IPR011032">
    <property type="entry name" value="GroES-like_sf"/>
</dbReference>
<keyword evidence="3" id="KW-0560">Oxidoreductase</keyword>
<evidence type="ECO:0000313" key="5">
    <source>
        <dbReference type="EMBL" id="PNY25475.1"/>
    </source>
</evidence>
<feature type="domain" description="Enoyl reductase (ER)" evidence="4">
    <location>
        <begin position="21"/>
        <end position="368"/>
    </location>
</feature>
<dbReference type="Pfam" id="PF00107">
    <property type="entry name" value="ADH_zinc_N"/>
    <property type="match status" value="1"/>
</dbReference>
<dbReference type="SUPFAM" id="SSF50129">
    <property type="entry name" value="GroES-like"/>
    <property type="match status" value="1"/>
</dbReference>
<dbReference type="InterPro" id="IPR020843">
    <property type="entry name" value="ER"/>
</dbReference>
<comment type="caution">
    <text evidence="5">The sequence shown here is derived from an EMBL/GenBank/DDBJ whole genome shotgun (WGS) entry which is preliminary data.</text>
</comment>
<protein>
    <submittedName>
        <fullName evidence="5">Alcohol dehydrogenase</fullName>
    </submittedName>
</protein>
<dbReference type="SMART" id="SM00829">
    <property type="entry name" value="PKS_ER"/>
    <property type="match status" value="1"/>
</dbReference>
<accession>A0A2K3QD57</accession>
<sequence>MAVTPSHLPPTQTVLVALSEGKYTIAPRHALPKQPPAPRDITVRVSHVALNPCNWKMIDFSPAIGTVGGNDFSGEVVAIGAEVQRWRIGDAVCGFLYGLDPHAGEDGWAGAFAQYVSVDQGLVMRVVPGLGRAEAACLGAGITTAGMALFRSLGLPPIATSQATANGGGKPVKNRPYLLVYGGSTATGTMAIQLARHAGYTPIATCSPSNFDLVTSFGAEKVFDYHSPSCGVSMRAYTRGKLEHVVDCITDSDSVRTCYAALGPRGGKYTALEPPPEHAKGARKDISSDWVMALTIFGKPVDLKGPFGCDAAPGDMEWARSWYVQAEQLCEKGLLRPHPARVANGTWAEVLEGIDELRSGKVRGTKLVYNIQQMQG</sequence>
<dbReference type="PANTHER" id="PTHR45348:SF6">
    <property type="entry name" value="TRANS-ENOYL REDUCTASE APDC"/>
    <property type="match status" value="1"/>
</dbReference>
<evidence type="ECO:0000259" key="4">
    <source>
        <dbReference type="SMART" id="SM00829"/>
    </source>
</evidence>
<dbReference type="AlphaFoldDB" id="A0A2K3QD57"/>
<gene>
    <name evidence="5" type="ORF">TCAP_04581</name>
</gene>
<proteinExistence type="inferred from homology"/>
<evidence type="ECO:0000256" key="3">
    <source>
        <dbReference type="ARBA" id="ARBA00023002"/>
    </source>
</evidence>
<name>A0A2K3QD57_9HYPO</name>
<evidence type="ECO:0000256" key="1">
    <source>
        <dbReference type="ARBA" id="ARBA00008072"/>
    </source>
</evidence>
<keyword evidence="6" id="KW-1185">Reference proteome</keyword>
<dbReference type="Pfam" id="PF08240">
    <property type="entry name" value="ADH_N"/>
    <property type="match status" value="1"/>
</dbReference>
<evidence type="ECO:0000256" key="2">
    <source>
        <dbReference type="ARBA" id="ARBA00022857"/>
    </source>
</evidence>
<dbReference type="GO" id="GO:0016651">
    <property type="term" value="F:oxidoreductase activity, acting on NAD(P)H"/>
    <property type="evidence" value="ECO:0007669"/>
    <property type="project" value="InterPro"/>
</dbReference>
<comment type="similarity">
    <text evidence="1">Belongs to the zinc-containing alcohol dehydrogenase family.</text>
</comment>
<dbReference type="SUPFAM" id="SSF51735">
    <property type="entry name" value="NAD(P)-binding Rossmann-fold domains"/>
    <property type="match status" value="1"/>
</dbReference>
<dbReference type="Proteomes" id="UP000236621">
    <property type="component" value="Unassembled WGS sequence"/>
</dbReference>